<feature type="binding site" evidence="7">
    <location>
        <position position="71"/>
    </location>
    <ligand>
        <name>Zn(2+)</name>
        <dbReference type="ChEBI" id="CHEBI:29105"/>
        <label>2</label>
    </ligand>
</feature>
<protein>
    <recommendedName>
        <fullName evidence="7">Hydroxyacylglutathione hydrolase</fullName>
        <ecNumber evidence="7">3.1.2.6</ecNumber>
    </recommendedName>
    <alternativeName>
        <fullName evidence="7">Glyoxalase II</fullName>
        <shortName evidence="7">Glx II</shortName>
    </alternativeName>
</protein>
<feature type="binding site" evidence="7">
    <location>
        <position position="67"/>
    </location>
    <ligand>
        <name>Zn(2+)</name>
        <dbReference type="ChEBI" id="CHEBI:29105"/>
        <label>1</label>
    </ligand>
</feature>
<organism evidence="9 10">
    <name type="scientific">Vibrio algicola</name>
    <dbReference type="NCBI Taxonomy" id="2662262"/>
    <lineage>
        <taxon>Bacteria</taxon>
        <taxon>Pseudomonadati</taxon>
        <taxon>Pseudomonadota</taxon>
        <taxon>Gammaproteobacteria</taxon>
        <taxon>Vibrionales</taxon>
        <taxon>Vibrionaceae</taxon>
        <taxon>Vibrio</taxon>
    </lineage>
</organism>
<reference evidence="9 10" key="1">
    <citation type="submission" date="2019-10" db="EMBL/GenBank/DDBJ databases">
        <title>Vibrio sp. nov., isolated from Coralline algae surface.</title>
        <authorList>
            <person name="Geng Y."/>
            <person name="Zhang X."/>
        </authorList>
    </citation>
    <scope>NUCLEOTIDE SEQUENCE [LARGE SCALE GENOMIC DNA]</scope>
    <source>
        <strain evidence="9 10">SM1977</strain>
    </source>
</reference>
<dbReference type="Pfam" id="PF16123">
    <property type="entry name" value="HAGH_C"/>
    <property type="match status" value="1"/>
</dbReference>
<feature type="binding site" evidence="7">
    <location>
        <position position="72"/>
    </location>
    <ligand>
        <name>Zn(2+)</name>
        <dbReference type="ChEBI" id="CHEBI:29105"/>
        <label>2</label>
    </ligand>
</feature>
<feature type="domain" description="Metallo-beta-lactamase" evidence="8">
    <location>
        <begin position="25"/>
        <end position="179"/>
    </location>
</feature>
<evidence type="ECO:0000313" key="9">
    <source>
        <dbReference type="EMBL" id="QGA64480.1"/>
    </source>
</evidence>
<dbReference type="EMBL" id="CP045699">
    <property type="protein sequence ID" value="QGA64480.1"/>
    <property type="molecule type" value="Genomic_DNA"/>
</dbReference>
<evidence type="ECO:0000256" key="2">
    <source>
        <dbReference type="ARBA" id="ARBA00004963"/>
    </source>
</evidence>
<dbReference type="InterPro" id="IPR001279">
    <property type="entry name" value="Metallo-B-lactamas"/>
</dbReference>
<comment type="function">
    <text evidence="7">Thiolesterase that catalyzes the hydrolysis of S-D-lactoyl-glutathione to form glutathione and D-lactic acid.</text>
</comment>
<dbReference type="SUPFAM" id="SSF56281">
    <property type="entry name" value="Metallo-hydrolase/oxidoreductase"/>
    <property type="match status" value="1"/>
</dbReference>
<comment type="pathway">
    <text evidence="2 7">Secondary metabolite metabolism; methylglyoxal degradation; (R)-lactate from methylglyoxal: step 2/2.</text>
</comment>
<dbReference type="PANTHER" id="PTHR43705:SF1">
    <property type="entry name" value="HYDROXYACYLGLUTATHIONE HYDROLASE GLOB"/>
    <property type="match status" value="1"/>
</dbReference>
<sequence>MLTETNIARLSITGLTIETITAFNDNYIWSIQNHDQRCVLVDPGEAAPALSHLQQHNLELDTIILTHHHADHVGGVAELLRHYPKTKVIGPANDPVMMLTQSVHGGDRIDIFGETFLVIDVPGHTAGHIAYVGDGKLFCGDVLFSAGCGRVFEGTYQQMYDSLQKLASLPQETQVYCAHEYTSANLSFALAVEPENDLLHQYRDEVNRLRAQDKPTIPTTLRQEKWINPFLRCQEPNVMKAVSARTDDLSALSVFTALRDWKNDF</sequence>
<evidence type="ECO:0000256" key="5">
    <source>
        <dbReference type="ARBA" id="ARBA00022801"/>
    </source>
</evidence>
<dbReference type="SMART" id="SM00849">
    <property type="entry name" value="Lactamase_B"/>
    <property type="match status" value="1"/>
</dbReference>
<evidence type="ECO:0000313" key="10">
    <source>
        <dbReference type="Proteomes" id="UP000348942"/>
    </source>
</evidence>
<dbReference type="Proteomes" id="UP000348942">
    <property type="component" value="Chromosome 1"/>
</dbReference>
<evidence type="ECO:0000256" key="6">
    <source>
        <dbReference type="ARBA" id="ARBA00022833"/>
    </source>
</evidence>
<dbReference type="Gene3D" id="3.60.15.10">
    <property type="entry name" value="Ribonuclease Z/Hydroxyacylglutathione hydrolase-like"/>
    <property type="match status" value="1"/>
</dbReference>
<keyword evidence="10" id="KW-1185">Reference proteome</keyword>
<feature type="binding site" evidence="7">
    <location>
        <position position="69"/>
    </location>
    <ligand>
        <name>Zn(2+)</name>
        <dbReference type="ChEBI" id="CHEBI:29105"/>
        <label>1</label>
    </ligand>
</feature>
<feature type="binding site" evidence="7">
    <location>
        <position position="141"/>
    </location>
    <ligand>
        <name>Zn(2+)</name>
        <dbReference type="ChEBI" id="CHEBI:29105"/>
        <label>1</label>
    </ligand>
</feature>
<dbReference type="InterPro" id="IPR035680">
    <property type="entry name" value="Clx_II_MBL"/>
</dbReference>
<dbReference type="InterPro" id="IPR032282">
    <property type="entry name" value="HAGH_C"/>
</dbReference>
<dbReference type="CDD" id="cd07723">
    <property type="entry name" value="hydroxyacylglutathione_hydrolase_MBL-fold"/>
    <property type="match status" value="1"/>
</dbReference>
<evidence type="ECO:0000256" key="7">
    <source>
        <dbReference type="HAMAP-Rule" id="MF_01374"/>
    </source>
</evidence>
<dbReference type="HAMAP" id="MF_01374">
    <property type="entry name" value="Glyoxalase_2"/>
    <property type="match status" value="1"/>
</dbReference>
<dbReference type="InterPro" id="IPR017782">
    <property type="entry name" value="Hydroxyacylglutathione_Hdrlase"/>
</dbReference>
<name>A0A5Q0TC72_9VIBR</name>
<comment type="subunit">
    <text evidence="7">Monomer.</text>
</comment>
<gene>
    <name evidence="7 9" type="primary">gloB</name>
    <name evidence="9" type="ORF">GFB47_03020</name>
</gene>
<dbReference type="PANTHER" id="PTHR43705">
    <property type="entry name" value="HYDROXYACYLGLUTATHIONE HYDROLASE"/>
    <property type="match status" value="1"/>
</dbReference>
<evidence type="ECO:0000256" key="1">
    <source>
        <dbReference type="ARBA" id="ARBA00001623"/>
    </source>
</evidence>
<evidence type="ECO:0000256" key="3">
    <source>
        <dbReference type="ARBA" id="ARBA00006759"/>
    </source>
</evidence>
<comment type="similarity">
    <text evidence="3 7">Belongs to the metallo-beta-lactamase superfamily. Glyoxalase II family.</text>
</comment>
<dbReference type="InterPro" id="IPR036866">
    <property type="entry name" value="RibonucZ/Hydroxyglut_hydro"/>
</dbReference>
<feature type="binding site" evidence="7">
    <location>
        <position position="179"/>
    </location>
    <ligand>
        <name>Zn(2+)</name>
        <dbReference type="ChEBI" id="CHEBI:29105"/>
        <label>2</label>
    </ligand>
</feature>
<dbReference type="AlphaFoldDB" id="A0A5Q0TC72"/>
<evidence type="ECO:0000256" key="4">
    <source>
        <dbReference type="ARBA" id="ARBA00022723"/>
    </source>
</evidence>
<dbReference type="GO" id="GO:0046872">
    <property type="term" value="F:metal ion binding"/>
    <property type="evidence" value="ECO:0007669"/>
    <property type="project" value="UniProtKB-KW"/>
</dbReference>
<evidence type="ECO:0000259" key="8">
    <source>
        <dbReference type="SMART" id="SM00849"/>
    </source>
</evidence>
<comment type="catalytic activity">
    <reaction evidence="1 7">
        <text>an S-(2-hydroxyacyl)glutathione + H2O = a 2-hydroxy carboxylate + glutathione + H(+)</text>
        <dbReference type="Rhea" id="RHEA:21864"/>
        <dbReference type="ChEBI" id="CHEBI:15377"/>
        <dbReference type="ChEBI" id="CHEBI:15378"/>
        <dbReference type="ChEBI" id="CHEBI:57925"/>
        <dbReference type="ChEBI" id="CHEBI:58896"/>
        <dbReference type="ChEBI" id="CHEBI:71261"/>
        <dbReference type="EC" id="3.1.2.6"/>
    </reaction>
</comment>
<keyword evidence="5 7" id="KW-0378">Hydrolase</keyword>
<comment type="cofactor">
    <cofactor evidence="7">
        <name>Zn(2+)</name>
        <dbReference type="ChEBI" id="CHEBI:29105"/>
    </cofactor>
    <text evidence="7">Binds 2 Zn(2+) ions per subunit.</text>
</comment>
<feature type="binding site" evidence="7">
    <location>
        <position position="124"/>
    </location>
    <ligand>
        <name>Zn(2+)</name>
        <dbReference type="ChEBI" id="CHEBI:29105"/>
        <label>1</label>
    </ligand>
</feature>
<keyword evidence="6 7" id="KW-0862">Zinc</keyword>
<dbReference type="EC" id="3.1.2.6" evidence="7"/>
<dbReference type="UniPathway" id="UPA00619">
    <property type="reaction ID" value="UER00676"/>
</dbReference>
<dbReference type="GO" id="GO:0019243">
    <property type="term" value="P:methylglyoxal catabolic process to D-lactate via S-lactoyl-glutathione"/>
    <property type="evidence" value="ECO:0007669"/>
    <property type="project" value="UniProtKB-UniRule"/>
</dbReference>
<dbReference type="PIRSF" id="PIRSF005457">
    <property type="entry name" value="Glx"/>
    <property type="match status" value="1"/>
</dbReference>
<keyword evidence="4 7" id="KW-0479">Metal-binding</keyword>
<dbReference type="RefSeq" id="WP_153446456.1">
    <property type="nucleotide sequence ID" value="NZ_CP045699.1"/>
</dbReference>
<accession>A0A5Q0TC72</accession>
<dbReference type="InterPro" id="IPR050110">
    <property type="entry name" value="Glyoxalase_II_hydrolase"/>
</dbReference>
<dbReference type="Pfam" id="PF00753">
    <property type="entry name" value="Lactamase_B"/>
    <property type="match status" value="1"/>
</dbReference>
<proteinExistence type="inferred from homology"/>
<feature type="binding site" evidence="7">
    <location>
        <position position="141"/>
    </location>
    <ligand>
        <name>Zn(2+)</name>
        <dbReference type="ChEBI" id="CHEBI:29105"/>
        <label>2</label>
    </ligand>
</feature>
<dbReference type="GO" id="GO:0004416">
    <property type="term" value="F:hydroxyacylglutathione hydrolase activity"/>
    <property type="evidence" value="ECO:0007669"/>
    <property type="project" value="UniProtKB-UniRule"/>
</dbReference>
<dbReference type="NCBIfam" id="TIGR03413">
    <property type="entry name" value="GSH_gloB"/>
    <property type="match status" value="1"/>
</dbReference>